<protein>
    <recommendedName>
        <fullName evidence="1">Aminoglycoside phosphotransferase domain-containing protein</fullName>
    </recommendedName>
</protein>
<dbReference type="Proteomes" id="UP001176517">
    <property type="component" value="Unassembled WGS sequence"/>
</dbReference>
<dbReference type="Gene3D" id="3.90.1200.10">
    <property type="match status" value="1"/>
</dbReference>
<dbReference type="PANTHER" id="PTHR21310:SF15">
    <property type="entry name" value="AMINOGLYCOSIDE PHOSPHOTRANSFERASE DOMAIN-CONTAINING PROTEIN"/>
    <property type="match status" value="1"/>
</dbReference>
<dbReference type="InterPro" id="IPR002575">
    <property type="entry name" value="Aminoglycoside_PTrfase"/>
</dbReference>
<dbReference type="SUPFAM" id="SSF56112">
    <property type="entry name" value="Protein kinase-like (PK-like)"/>
    <property type="match status" value="1"/>
</dbReference>
<accession>A0AAN6GNN9</accession>
<dbReference type="InterPro" id="IPR011009">
    <property type="entry name" value="Kinase-like_dom_sf"/>
</dbReference>
<proteinExistence type="predicted"/>
<sequence>MADSEQRSAWLRNEVQAVLGRNVESIRWDTLGFNNHLAFVTLVPSSTDSGSNDTVPRPATDEIVVRIPKDKSSNVDPRGKLENEVAALQIARAHGIPCPQVIRYNSDPLYVIQDRLPGTPVKEVWHLMTDGERANLCASLANVMKNLRSISLPGSASSESGYGGFRLGDREPGSGTPGDFVVLGTNPLGFKEPTSSLTGHLRAFFDWQMDLARANPFLSGWAYKSVAATGLEDGQADPSNTTGSTQQSLADRLQAFSSDPDRGLDFVLQKLEKDSGEIGQAVFVHGDFDLHNVLLDQETYKVTGLVDFEFARAAPAWEEHFDGLAGVGHGHSGPEDDNVDVVRHGQALLHPAGWSSDSNPIPRTEQVGKVTSLSGDDPQDVVTWDVVHAWDRACEGEGVLTPRKMNTKQAGEKEGVFALASRLHWFISDVCPWQLEDAKAELGSTGKDTLDHLPDERREWVVRKREKAAQRLDRFLAFWNF</sequence>
<reference evidence="2" key="1">
    <citation type="journal article" date="2023" name="PhytoFront">
        <title>Draft Genome Resources of Seven Strains of Tilletia horrida, Causal Agent of Kernel Smut of Rice.</title>
        <authorList>
            <person name="Khanal S."/>
            <person name="Antony Babu S."/>
            <person name="Zhou X.G."/>
        </authorList>
    </citation>
    <scope>NUCLEOTIDE SEQUENCE</scope>
    <source>
        <strain evidence="2">TX6</strain>
    </source>
</reference>
<keyword evidence="3" id="KW-1185">Reference proteome</keyword>
<evidence type="ECO:0000313" key="2">
    <source>
        <dbReference type="EMBL" id="KAK0549168.1"/>
    </source>
</evidence>
<feature type="domain" description="Aminoglycoside phosphotransferase" evidence="1">
    <location>
        <begin position="53"/>
        <end position="319"/>
    </location>
</feature>
<evidence type="ECO:0000259" key="1">
    <source>
        <dbReference type="Pfam" id="PF01636"/>
    </source>
</evidence>
<dbReference type="Pfam" id="PF01636">
    <property type="entry name" value="APH"/>
    <property type="match status" value="1"/>
</dbReference>
<dbReference type="PANTHER" id="PTHR21310">
    <property type="entry name" value="AMINOGLYCOSIDE PHOSPHOTRANSFERASE-RELATED-RELATED"/>
    <property type="match status" value="1"/>
</dbReference>
<comment type="caution">
    <text evidence="2">The sequence shown here is derived from an EMBL/GenBank/DDBJ whole genome shotgun (WGS) entry which is preliminary data.</text>
</comment>
<dbReference type="EMBL" id="JAPDMZ010000119">
    <property type="protein sequence ID" value="KAK0549168.1"/>
    <property type="molecule type" value="Genomic_DNA"/>
</dbReference>
<dbReference type="AlphaFoldDB" id="A0AAN6GNN9"/>
<organism evidence="2 3">
    <name type="scientific">Tilletia horrida</name>
    <dbReference type="NCBI Taxonomy" id="155126"/>
    <lineage>
        <taxon>Eukaryota</taxon>
        <taxon>Fungi</taxon>
        <taxon>Dikarya</taxon>
        <taxon>Basidiomycota</taxon>
        <taxon>Ustilaginomycotina</taxon>
        <taxon>Exobasidiomycetes</taxon>
        <taxon>Tilletiales</taxon>
        <taxon>Tilletiaceae</taxon>
        <taxon>Tilletia</taxon>
    </lineage>
</organism>
<evidence type="ECO:0000313" key="3">
    <source>
        <dbReference type="Proteomes" id="UP001176517"/>
    </source>
</evidence>
<dbReference type="InterPro" id="IPR051678">
    <property type="entry name" value="AGP_Transferase"/>
</dbReference>
<gene>
    <name evidence="2" type="ORF">OC846_004187</name>
</gene>
<name>A0AAN6GNN9_9BASI</name>